<feature type="chain" id="PRO_5046834059" description="Cytochrome bc1 complex Rieske iron-sulfur subunit" evidence="11">
    <location>
        <begin position="30"/>
        <end position="149"/>
    </location>
</feature>
<comment type="cofactor">
    <cofactor evidence="9">
        <name>[2Fe-2S] cluster</name>
        <dbReference type="ChEBI" id="CHEBI:190135"/>
    </cofactor>
</comment>
<sequence>MTAQPHTRRTVLTTGAAVAGAAAGTVALAACGGDENTTAPAPPSQPAADAPAGTQLAALGEVPVGGTKAVKTPDGRDAVLSRPRQNQVACFSAVCTHQGCKVNAEGAQLVCPCHGSVFDAFTGDVKEGPADQPLPAIDVRIQNDRIVTA</sequence>
<evidence type="ECO:0000256" key="7">
    <source>
        <dbReference type="ARBA" id="ARBA00023157"/>
    </source>
</evidence>
<dbReference type="RefSeq" id="WP_377388838.1">
    <property type="nucleotide sequence ID" value="NZ_JBHSAN010000014.1"/>
</dbReference>
<evidence type="ECO:0000256" key="6">
    <source>
        <dbReference type="ARBA" id="ARBA00023014"/>
    </source>
</evidence>
<dbReference type="PROSITE" id="PS51318">
    <property type="entry name" value="TAT"/>
    <property type="match status" value="1"/>
</dbReference>
<comment type="function">
    <text evidence="1">Iron-sulfur subunit of the cytochrome bc1 complex, an essential component of the respiratory electron transport chain required for ATP synthesis. The bc1 complex catalyzes the oxidation of menaquinol and the reduction of cytochrome c in the respiratory chain. The bc1 complex operates through a Q-cycle mechanism that couples electron transfer to generation of the proton gradient that drives ATP synthesis.</text>
</comment>
<evidence type="ECO:0000256" key="2">
    <source>
        <dbReference type="ARBA" id="ARBA00015816"/>
    </source>
</evidence>
<keyword evidence="6" id="KW-0411">Iron-sulfur</keyword>
<dbReference type="Gene3D" id="2.102.10.10">
    <property type="entry name" value="Rieske [2Fe-2S] iron-sulphur domain"/>
    <property type="match status" value="1"/>
</dbReference>
<protein>
    <recommendedName>
        <fullName evidence="2">Cytochrome bc1 complex Rieske iron-sulfur subunit</fullName>
    </recommendedName>
    <alternativeName>
        <fullName evidence="8">Cytochrome bc1 reductase complex subunit QcrA</fullName>
    </alternativeName>
</protein>
<evidence type="ECO:0000259" key="12">
    <source>
        <dbReference type="PROSITE" id="PS51296"/>
    </source>
</evidence>
<keyword evidence="4" id="KW-0479">Metal-binding</keyword>
<evidence type="ECO:0000256" key="1">
    <source>
        <dbReference type="ARBA" id="ARBA00002494"/>
    </source>
</evidence>
<evidence type="ECO:0000256" key="8">
    <source>
        <dbReference type="ARBA" id="ARBA00029586"/>
    </source>
</evidence>
<keyword evidence="3" id="KW-0001">2Fe-2S</keyword>
<accession>A0ABW5W7A3</accession>
<dbReference type="CDD" id="cd03467">
    <property type="entry name" value="Rieske"/>
    <property type="match status" value="1"/>
</dbReference>
<evidence type="ECO:0000256" key="9">
    <source>
        <dbReference type="ARBA" id="ARBA00034078"/>
    </source>
</evidence>
<organism evidence="13 14">
    <name type="scientific">Prauserella oleivorans</name>
    <dbReference type="NCBI Taxonomy" id="1478153"/>
    <lineage>
        <taxon>Bacteria</taxon>
        <taxon>Bacillati</taxon>
        <taxon>Actinomycetota</taxon>
        <taxon>Actinomycetes</taxon>
        <taxon>Pseudonocardiales</taxon>
        <taxon>Pseudonocardiaceae</taxon>
        <taxon>Prauserella</taxon>
    </lineage>
</organism>
<dbReference type="EMBL" id="JBHUOF010000005">
    <property type="protein sequence ID" value="MFD2798770.1"/>
    <property type="molecule type" value="Genomic_DNA"/>
</dbReference>
<dbReference type="PROSITE" id="PS51296">
    <property type="entry name" value="RIESKE"/>
    <property type="match status" value="1"/>
</dbReference>
<keyword evidence="5" id="KW-0408">Iron</keyword>
<comment type="caution">
    <text evidence="13">The sequence shown here is derived from an EMBL/GenBank/DDBJ whole genome shotgun (WGS) entry which is preliminary data.</text>
</comment>
<dbReference type="InterPro" id="IPR036922">
    <property type="entry name" value="Rieske_2Fe-2S_sf"/>
</dbReference>
<dbReference type="PANTHER" id="PTHR10134">
    <property type="entry name" value="CYTOCHROME B-C1 COMPLEX SUBUNIT RIESKE, MITOCHONDRIAL"/>
    <property type="match status" value="1"/>
</dbReference>
<name>A0ABW5W7A3_9PSEU</name>
<keyword evidence="7" id="KW-1015">Disulfide bond</keyword>
<dbReference type="SUPFAM" id="SSF50022">
    <property type="entry name" value="ISP domain"/>
    <property type="match status" value="1"/>
</dbReference>
<evidence type="ECO:0000313" key="14">
    <source>
        <dbReference type="Proteomes" id="UP001597478"/>
    </source>
</evidence>
<evidence type="ECO:0000256" key="4">
    <source>
        <dbReference type="ARBA" id="ARBA00022723"/>
    </source>
</evidence>
<feature type="signal peptide" evidence="11">
    <location>
        <begin position="1"/>
        <end position="29"/>
    </location>
</feature>
<keyword evidence="14" id="KW-1185">Reference proteome</keyword>
<evidence type="ECO:0000313" key="13">
    <source>
        <dbReference type="EMBL" id="MFD2798770.1"/>
    </source>
</evidence>
<evidence type="ECO:0000256" key="11">
    <source>
        <dbReference type="SAM" id="SignalP"/>
    </source>
</evidence>
<feature type="domain" description="Rieske" evidence="12">
    <location>
        <begin position="54"/>
        <end position="148"/>
    </location>
</feature>
<dbReference type="InterPro" id="IPR014349">
    <property type="entry name" value="Rieske_Fe-S_prot"/>
</dbReference>
<feature type="region of interest" description="Disordered" evidence="10">
    <location>
        <begin position="33"/>
        <end position="53"/>
    </location>
</feature>
<dbReference type="InterPro" id="IPR017941">
    <property type="entry name" value="Rieske_2Fe-2S"/>
</dbReference>
<evidence type="ECO:0000256" key="10">
    <source>
        <dbReference type="SAM" id="MobiDB-lite"/>
    </source>
</evidence>
<dbReference type="Pfam" id="PF00355">
    <property type="entry name" value="Rieske"/>
    <property type="match status" value="1"/>
</dbReference>
<keyword evidence="11" id="KW-0732">Signal</keyword>
<evidence type="ECO:0000256" key="3">
    <source>
        <dbReference type="ARBA" id="ARBA00022714"/>
    </source>
</evidence>
<dbReference type="Proteomes" id="UP001597478">
    <property type="component" value="Unassembled WGS sequence"/>
</dbReference>
<reference evidence="14" key="1">
    <citation type="journal article" date="2019" name="Int. J. Syst. Evol. Microbiol.">
        <title>The Global Catalogue of Microorganisms (GCM) 10K type strain sequencing project: providing services to taxonomists for standard genome sequencing and annotation.</title>
        <authorList>
            <consortium name="The Broad Institute Genomics Platform"/>
            <consortium name="The Broad Institute Genome Sequencing Center for Infectious Disease"/>
            <person name="Wu L."/>
            <person name="Ma J."/>
        </authorList>
    </citation>
    <scope>NUCLEOTIDE SEQUENCE [LARGE SCALE GENOMIC DNA]</scope>
    <source>
        <strain evidence="14">IBRC-M 10906</strain>
    </source>
</reference>
<proteinExistence type="predicted"/>
<dbReference type="InterPro" id="IPR005805">
    <property type="entry name" value="Rieske_Fe-S_prot_C"/>
</dbReference>
<dbReference type="InterPro" id="IPR006311">
    <property type="entry name" value="TAT_signal"/>
</dbReference>
<dbReference type="PRINTS" id="PR00162">
    <property type="entry name" value="RIESKE"/>
</dbReference>
<evidence type="ECO:0000256" key="5">
    <source>
        <dbReference type="ARBA" id="ARBA00023004"/>
    </source>
</evidence>
<gene>
    <name evidence="13" type="ORF">ACFS2C_05110</name>
</gene>